<dbReference type="NCBIfam" id="NF033857">
    <property type="entry name" value="BPSL0067_fam"/>
    <property type="match status" value="1"/>
</dbReference>
<organism evidence="1 2">
    <name type="scientific">Pseudoduganella aquatica</name>
    <dbReference type="NCBI Taxonomy" id="2660641"/>
    <lineage>
        <taxon>Bacteria</taxon>
        <taxon>Pseudomonadati</taxon>
        <taxon>Pseudomonadota</taxon>
        <taxon>Betaproteobacteria</taxon>
        <taxon>Burkholderiales</taxon>
        <taxon>Oxalobacteraceae</taxon>
        <taxon>Telluria group</taxon>
        <taxon>Pseudoduganella</taxon>
    </lineage>
</organism>
<evidence type="ECO:0000313" key="1">
    <source>
        <dbReference type="EMBL" id="MYN10569.1"/>
    </source>
</evidence>
<accession>A0A7X4KNR2</accession>
<dbReference type="Proteomes" id="UP000450676">
    <property type="component" value="Unassembled WGS sequence"/>
</dbReference>
<dbReference type="InterPro" id="IPR047746">
    <property type="entry name" value="Dae2/Tae2-like"/>
</dbReference>
<sequence length="129" mass="14221">MSYQLNPALDAIQDPGKFANAAGNTEWVEFVRQACGAPRTSTWRKRVNVLLATPGTIPSGTAIATFDDNGKYPTDTKGKHAAVYLGHGPGGIRVLDQWNRKGRVSERTIFNKKLATHRVDSAKFYFVIE</sequence>
<protein>
    <submittedName>
        <fullName evidence="1">BPSL0067 family protein</fullName>
    </submittedName>
</protein>
<reference evidence="1 2" key="1">
    <citation type="submission" date="2019-12" db="EMBL/GenBank/DDBJ databases">
        <title>Novel species isolated from a subtropical stream in China.</title>
        <authorList>
            <person name="Lu H."/>
        </authorList>
    </citation>
    <scope>NUCLEOTIDE SEQUENCE [LARGE SCALE GENOMIC DNA]</scope>
    <source>
        <strain evidence="1 2">FT127W</strain>
    </source>
</reference>
<gene>
    <name evidence="1" type="ORF">GTP77_24945</name>
</gene>
<keyword evidence="2" id="KW-1185">Reference proteome</keyword>
<comment type="caution">
    <text evidence="1">The sequence shown here is derived from an EMBL/GenBank/DDBJ whole genome shotgun (WGS) entry which is preliminary data.</text>
</comment>
<dbReference type="EMBL" id="WWCU01000040">
    <property type="protein sequence ID" value="MYN10569.1"/>
    <property type="molecule type" value="Genomic_DNA"/>
</dbReference>
<dbReference type="RefSeq" id="WP_161074857.1">
    <property type="nucleotide sequence ID" value="NZ_WWCU01000040.1"/>
</dbReference>
<dbReference type="AlphaFoldDB" id="A0A7X4KNR2"/>
<name>A0A7X4KNR2_9BURK</name>
<proteinExistence type="predicted"/>
<evidence type="ECO:0000313" key="2">
    <source>
        <dbReference type="Proteomes" id="UP000450676"/>
    </source>
</evidence>